<dbReference type="Proteomes" id="UP000799118">
    <property type="component" value="Unassembled WGS sequence"/>
</dbReference>
<feature type="non-terminal residue" evidence="1">
    <location>
        <position position="293"/>
    </location>
</feature>
<gene>
    <name evidence="1" type="ORF">BT96DRAFT_788571</name>
</gene>
<sequence>MSSSGGIMLPFTLNNELKLRGHENYKGWKQQMLIQGKPRGLDIYWNGTASATAPTSTTSTSATGIITTTISTEKSAINDLHPSTLEFELRESVALSSILGNIIDIDGAGIDDTWASNVVWTYLEKQYSQPSDRMRTIAERELTNVRFISGTKVAGEGGYIEKLQSLRKRANDAGSTIDNSRFIVILLNSFPESWDVITTPLYKEMNLTTIITNLTTHGKRLISRRNLDEKASVIPKEDAIQALQATITVLQADIALLKVNSPRPRFLDDICSNTTCPQPRGHTIQKCWSLGGG</sequence>
<dbReference type="AlphaFoldDB" id="A0A6A4H8A5"/>
<organism evidence="1 2">
    <name type="scientific">Gymnopus androsaceus JB14</name>
    <dbReference type="NCBI Taxonomy" id="1447944"/>
    <lineage>
        <taxon>Eukaryota</taxon>
        <taxon>Fungi</taxon>
        <taxon>Dikarya</taxon>
        <taxon>Basidiomycota</taxon>
        <taxon>Agaricomycotina</taxon>
        <taxon>Agaricomycetes</taxon>
        <taxon>Agaricomycetidae</taxon>
        <taxon>Agaricales</taxon>
        <taxon>Marasmiineae</taxon>
        <taxon>Omphalotaceae</taxon>
        <taxon>Gymnopus</taxon>
    </lineage>
</organism>
<evidence type="ECO:0000313" key="1">
    <source>
        <dbReference type="EMBL" id="KAE9393933.1"/>
    </source>
</evidence>
<proteinExistence type="predicted"/>
<evidence type="ECO:0000313" key="2">
    <source>
        <dbReference type="Proteomes" id="UP000799118"/>
    </source>
</evidence>
<evidence type="ECO:0008006" key="3">
    <source>
        <dbReference type="Google" id="ProtNLM"/>
    </source>
</evidence>
<keyword evidence="2" id="KW-1185">Reference proteome</keyword>
<dbReference type="OrthoDB" id="3035098at2759"/>
<protein>
    <recommendedName>
        <fullName evidence="3">Retrotransposon Copia-like N-terminal domain-containing protein</fullName>
    </recommendedName>
</protein>
<dbReference type="Pfam" id="PF14223">
    <property type="entry name" value="Retrotran_gag_2"/>
    <property type="match status" value="1"/>
</dbReference>
<dbReference type="EMBL" id="ML769561">
    <property type="protein sequence ID" value="KAE9393933.1"/>
    <property type="molecule type" value="Genomic_DNA"/>
</dbReference>
<name>A0A6A4H8A5_9AGAR</name>
<accession>A0A6A4H8A5</accession>
<reference evidence="1" key="1">
    <citation type="journal article" date="2019" name="Environ. Microbiol.">
        <title>Fungal ecological strategies reflected in gene transcription - a case study of two litter decomposers.</title>
        <authorList>
            <person name="Barbi F."/>
            <person name="Kohler A."/>
            <person name="Barry K."/>
            <person name="Baskaran P."/>
            <person name="Daum C."/>
            <person name="Fauchery L."/>
            <person name="Ihrmark K."/>
            <person name="Kuo A."/>
            <person name="LaButti K."/>
            <person name="Lipzen A."/>
            <person name="Morin E."/>
            <person name="Grigoriev I.V."/>
            <person name="Henrissat B."/>
            <person name="Lindahl B."/>
            <person name="Martin F."/>
        </authorList>
    </citation>
    <scope>NUCLEOTIDE SEQUENCE</scope>
    <source>
        <strain evidence="1">JB14</strain>
    </source>
</reference>